<name>A0ABS7G518_9ACTN</name>
<dbReference type="PANTHER" id="PTHR43133">
    <property type="entry name" value="RNA POLYMERASE ECF-TYPE SIGMA FACTO"/>
    <property type="match status" value="1"/>
</dbReference>
<organism evidence="7 8">
    <name type="scientific">Actinomadura parmotrematis</name>
    <dbReference type="NCBI Taxonomy" id="2864039"/>
    <lineage>
        <taxon>Bacteria</taxon>
        <taxon>Bacillati</taxon>
        <taxon>Actinomycetota</taxon>
        <taxon>Actinomycetes</taxon>
        <taxon>Streptosporangiales</taxon>
        <taxon>Thermomonosporaceae</taxon>
        <taxon>Actinomadura</taxon>
    </lineage>
</organism>
<dbReference type="InterPro" id="IPR036388">
    <property type="entry name" value="WH-like_DNA-bd_sf"/>
</dbReference>
<evidence type="ECO:0000259" key="5">
    <source>
        <dbReference type="Pfam" id="PF04542"/>
    </source>
</evidence>
<reference evidence="7 8" key="1">
    <citation type="submission" date="2021-07" db="EMBL/GenBank/DDBJ databases">
        <title>Actinomadura sp. PM05-2 isolated from lichen.</title>
        <authorList>
            <person name="Somphong A."/>
            <person name="Phongsopitanun W."/>
            <person name="Tanasupawat S."/>
            <person name="Peongsungnone V."/>
        </authorList>
    </citation>
    <scope>NUCLEOTIDE SEQUENCE [LARGE SCALE GENOMIC DNA]</scope>
    <source>
        <strain evidence="7 8">PM05-2</strain>
    </source>
</reference>
<dbReference type="Gene3D" id="1.10.1740.10">
    <property type="match status" value="1"/>
</dbReference>
<evidence type="ECO:0000256" key="3">
    <source>
        <dbReference type="ARBA" id="ARBA00023082"/>
    </source>
</evidence>
<gene>
    <name evidence="7" type="ORF">K1Y72_31610</name>
</gene>
<dbReference type="InterPro" id="IPR013324">
    <property type="entry name" value="RNA_pol_sigma_r3/r4-like"/>
</dbReference>
<proteinExistence type="inferred from homology"/>
<evidence type="ECO:0000313" key="8">
    <source>
        <dbReference type="Proteomes" id="UP000774570"/>
    </source>
</evidence>
<evidence type="ECO:0000256" key="2">
    <source>
        <dbReference type="ARBA" id="ARBA00023015"/>
    </source>
</evidence>
<feature type="domain" description="RNA polymerase sigma-70 region 2" evidence="5">
    <location>
        <begin position="30"/>
        <end position="97"/>
    </location>
</feature>
<protein>
    <submittedName>
        <fullName evidence="7">RNA polymerase sigma factor</fullName>
    </submittedName>
</protein>
<dbReference type="InterPro" id="IPR007627">
    <property type="entry name" value="RNA_pol_sigma70_r2"/>
</dbReference>
<evidence type="ECO:0000256" key="4">
    <source>
        <dbReference type="ARBA" id="ARBA00023163"/>
    </source>
</evidence>
<dbReference type="EMBL" id="JAIBOA010000028">
    <property type="protein sequence ID" value="MBW8486954.1"/>
    <property type="molecule type" value="Genomic_DNA"/>
</dbReference>
<dbReference type="Proteomes" id="UP000774570">
    <property type="component" value="Unassembled WGS sequence"/>
</dbReference>
<keyword evidence="2" id="KW-0805">Transcription regulation</keyword>
<dbReference type="Gene3D" id="1.10.10.10">
    <property type="entry name" value="Winged helix-like DNA-binding domain superfamily/Winged helix DNA-binding domain"/>
    <property type="match status" value="1"/>
</dbReference>
<keyword evidence="3" id="KW-0731">Sigma factor</keyword>
<accession>A0ABS7G518</accession>
<keyword evidence="4" id="KW-0804">Transcription</keyword>
<dbReference type="SUPFAM" id="SSF88946">
    <property type="entry name" value="Sigma2 domain of RNA polymerase sigma factors"/>
    <property type="match status" value="1"/>
</dbReference>
<dbReference type="Pfam" id="PF08281">
    <property type="entry name" value="Sigma70_r4_2"/>
    <property type="match status" value="1"/>
</dbReference>
<keyword evidence="8" id="KW-1185">Reference proteome</keyword>
<evidence type="ECO:0000313" key="7">
    <source>
        <dbReference type="EMBL" id="MBW8486954.1"/>
    </source>
</evidence>
<dbReference type="InterPro" id="IPR013249">
    <property type="entry name" value="RNA_pol_sigma70_r4_t2"/>
</dbReference>
<sequence>MSVVTGVPPDELDRAVQDARRGDEHAFRLLYRDLHPRLVRYATALAGADAEDVVAEAWLQIARDVRTFDGDVDGFRGWAATIVRHRALDHARRAARRPVADVPLSDLAGLPAGADAATLALEGLATREALRLIGELPPDQAEAVLLRVVLGLDAPTAARVLGKRAGAVRTAAHRGLRRLSDRLADGGAASGDRAAKGAR</sequence>
<evidence type="ECO:0000256" key="1">
    <source>
        <dbReference type="ARBA" id="ARBA00010641"/>
    </source>
</evidence>
<dbReference type="NCBIfam" id="TIGR02937">
    <property type="entry name" value="sigma70-ECF"/>
    <property type="match status" value="1"/>
</dbReference>
<dbReference type="Pfam" id="PF04542">
    <property type="entry name" value="Sigma70_r2"/>
    <property type="match status" value="1"/>
</dbReference>
<dbReference type="SUPFAM" id="SSF88659">
    <property type="entry name" value="Sigma3 and sigma4 domains of RNA polymerase sigma factors"/>
    <property type="match status" value="1"/>
</dbReference>
<dbReference type="PANTHER" id="PTHR43133:SF66">
    <property type="entry name" value="ECF RNA POLYMERASE SIGMA FACTOR SIGK"/>
    <property type="match status" value="1"/>
</dbReference>
<comment type="caution">
    <text evidence="7">The sequence shown here is derived from an EMBL/GenBank/DDBJ whole genome shotgun (WGS) entry which is preliminary data.</text>
</comment>
<dbReference type="InterPro" id="IPR014284">
    <property type="entry name" value="RNA_pol_sigma-70_dom"/>
</dbReference>
<feature type="domain" description="RNA polymerase sigma factor 70 region 4 type 2" evidence="6">
    <location>
        <begin position="128"/>
        <end position="179"/>
    </location>
</feature>
<comment type="similarity">
    <text evidence="1">Belongs to the sigma-70 factor family. ECF subfamily.</text>
</comment>
<evidence type="ECO:0000259" key="6">
    <source>
        <dbReference type="Pfam" id="PF08281"/>
    </source>
</evidence>
<dbReference type="InterPro" id="IPR039425">
    <property type="entry name" value="RNA_pol_sigma-70-like"/>
</dbReference>
<dbReference type="InterPro" id="IPR013325">
    <property type="entry name" value="RNA_pol_sigma_r2"/>
</dbReference>